<dbReference type="CDD" id="cd03225">
    <property type="entry name" value="ABC_cobalt_CbiO_domain1"/>
    <property type="match status" value="2"/>
</dbReference>
<evidence type="ECO:0000313" key="8">
    <source>
        <dbReference type="Proteomes" id="UP001519295"/>
    </source>
</evidence>
<gene>
    <name evidence="7" type="ORF">JOF36_007330</name>
</gene>
<evidence type="ECO:0000256" key="2">
    <source>
        <dbReference type="ARBA" id="ARBA00022448"/>
    </source>
</evidence>
<dbReference type="InterPro" id="IPR027417">
    <property type="entry name" value="P-loop_NTPase"/>
</dbReference>
<evidence type="ECO:0000256" key="3">
    <source>
        <dbReference type="ARBA" id="ARBA00022741"/>
    </source>
</evidence>
<feature type="region of interest" description="Disordered" evidence="5">
    <location>
        <begin position="580"/>
        <end position="606"/>
    </location>
</feature>
<dbReference type="RefSeq" id="WP_210036705.1">
    <property type="nucleotide sequence ID" value="NZ_JAGINU010000003.1"/>
</dbReference>
<name>A0ABS4W5R6_9PSEU</name>
<dbReference type="GO" id="GO:0016787">
    <property type="term" value="F:hydrolase activity"/>
    <property type="evidence" value="ECO:0007669"/>
    <property type="project" value="UniProtKB-KW"/>
</dbReference>
<keyword evidence="7" id="KW-0378">Hydrolase</keyword>
<dbReference type="InterPro" id="IPR003593">
    <property type="entry name" value="AAA+_ATPase"/>
</dbReference>
<accession>A0ABS4W5R6</accession>
<dbReference type="SMART" id="SM00382">
    <property type="entry name" value="AAA"/>
    <property type="match status" value="2"/>
</dbReference>
<dbReference type="InterPro" id="IPR050095">
    <property type="entry name" value="ECF_ABC_transporter_ATP-bd"/>
</dbReference>
<keyword evidence="3" id="KW-0547">Nucleotide-binding</keyword>
<dbReference type="NCBIfam" id="NF010167">
    <property type="entry name" value="PRK13648.1"/>
    <property type="match status" value="2"/>
</dbReference>
<evidence type="ECO:0000256" key="4">
    <source>
        <dbReference type="ARBA" id="ARBA00022840"/>
    </source>
</evidence>
<dbReference type="EMBL" id="JAGINU010000003">
    <property type="protein sequence ID" value="MBP2371557.1"/>
    <property type="molecule type" value="Genomic_DNA"/>
</dbReference>
<dbReference type="PROSITE" id="PS50893">
    <property type="entry name" value="ABC_TRANSPORTER_2"/>
    <property type="match status" value="2"/>
</dbReference>
<sequence length="606" mass="64242">MSEHPDTPVVRFADHSCRYGPGAPLRLRQITLEIPAGEFVVVAGPSGGGKSTLAYSINGIIPHEVRSAETAGAVFVRGREVGRTSPAELVHSVGTVLQDPEWQLVTFTVEDELAFGPENLGVPRPRIRELVDHAGKLLGIADLFDRSPDELSGGQKQRVAIAACLAMAPPVLLLDEPLAELDPAGKDTVLDAVSALHAEHGLTVILVEHNLDLVADRADRVVVVAGGQIVADGPPREVLGDPGLGQRTGLTAPQPMELAALLPPPLRPDVAPLSARELMGALASRGIGRCTAPRRADRRGHAAGPAVAEARDVHFRYTHGEVEAVAGVDLTVRAGEYVGLVGRNGAGKSTLARLLAGLVRPGAGVVRLGDSTVSDLPRREIAARVGYVFQNPDMQFFRRTCLEEVACGLELRGLPTEEVTERAGRALEALGMADARDEHPHFLSRGQRRRIAIATVLALEPALIVLDEPTTGLDDSTAAAMLNVIDGLRARGHAIVLLTHEMRTVLERCDRVVVMDHGRLVLDDDPAVAFQEPGTLARCGLRPPPLAEIFGGLPGNEVAPLPRTSRQAAGLLARSLAPATIASAPHADPDKSPVHEPSAHERSTRT</sequence>
<evidence type="ECO:0000256" key="1">
    <source>
        <dbReference type="ARBA" id="ARBA00005417"/>
    </source>
</evidence>
<organism evidence="7 8">
    <name type="scientific">Pseudonocardia parietis</name>
    <dbReference type="NCBI Taxonomy" id="570936"/>
    <lineage>
        <taxon>Bacteria</taxon>
        <taxon>Bacillati</taxon>
        <taxon>Actinomycetota</taxon>
        <taxon>Actinomycetes</taxon>
        <taxon>Pseudonocardiales</taxon>
        <taxon>Pseudonocardiaceae</taxon>
        <taxon>Pseudonocardia</taxon>
    </lineage>
</organism>
<keyword evidence="2" id="KW-0813">Transport</keyword>
<feature type="domain" description="ABC transporter" evidence="6">
    <location>
        <begin position="10"/>
        <end position="251"/>
    </location>
</feature>
<dbReference type="Gene3D" id="3.40.50.300">
    <property type="entry name" value="P-loop containing nucleotide triphosphate hydrolases"/>
    <property type="match status" value="2"/>
</dbReference>
<dbReference type="InterPro" id="IPR017871">
    <property type="entry name" value="ABC_transporter-like_CS"/>
</dbReference>
<dbReference type="PROSITE" id="PS00211">
    <property type="entry name" value="ABC_TRANSPORTER_1"/>
    <property type="match status" value="1"/>
</dbReference>
<dbReference type="InterPro" id="IPR003439">
    <property type="entry name" value="ABC_transporter-like_ATP-bd"/>
</dbReference>
<comment type="caution">
    <text evidence="7">The sequence shown here is derived from an EMBL/GenBank/DDBJ whole genome shotgun (WGS) entry which is preliminary data.</text>
</comment>
<dbReference type="GO" id="GO:0005524">
    <property type="term" value="F:ATP binding"/>
    <property type="evidence" value="ECO:0007669"/>
    <property type="project" value="UniProtKB-KW"/>
</dbReference>
<keyword evidence="8" id="KW-1185">Reference proteome</keyword>
<dbReference type="PANTHER" id="PTHR43553:SF24">
    <property type="entry name" value="ENERGY-COUPLING FACTOR TRANSPORTER ATP-BINDING PROTEIN ECFA1"/>
    <property type="match status" value="1"/>
</dbReference>
<feature type="domain" description="ABC transporter" evidence="6">
    <location>
        <begin position="308"/>
        <end position="542"/>
    </location>
</feature>
<evidence type="ECO:0000313" key="7">
    <source>
        <dbReference type="EMBL" id="MBP2371557.1"/>
    </source>
</evidence>
<comment type="similarity">
    <text evidence="1">Belongs to the ABC transporter superfamily.</text>
</comment>
<dbReference type="PANTHER" id="PTHR43553">
    <property type="entry name" value="HEAVY METAL TRANSPORTER"/>
    <property type="match status" value="1"/>
</dbReference>
<evidence type="ECO:0000256" key="5">
    <source>
        <dbReference type="SAM" id="MobiDB-lite"/>
    </source>
</evidence>
<dbReference type="EC" id="3.6.3.-" evidence="7"/>
<dbReference type="InterPro" id="IPR015856">
    <property type="entry name" value="ABC_transpr_CbiO/EcfA_su"/>
</dbReference>
<dbReference type="SUPFAM" id="SSF52540">
    <property type="entry name" value="P-loop containing nucleoside triphosphate hydrolases"/>
    <property type="match status" value="2"/>
</dbReference>
<reference evidence="7 8" key="1">
    <citation type="submission" date="2021-03" db="EMBL/GenBank/DDBJ databases">
        <title>Sequencing the genomes of 1000 actinobacteria strains.</title>
        <authorList>
            <person name="Klenk H.-P."/>
        </authorList>
    </citation>
    <scope>NUCLEOTIDE SEQUENCE [LARGE SCALE GENOMIC DNA]</scope>
    <source>
        <strain evidence="7 8">DSM 45256</strain>
    </source>
</reference>
<feature type="compositionally biased region" description="Basic and acidic residues" evidence="5">
    <location>
        <begin position="587"/>
        <end position="606"/>
    </location>
</feature>
<keyword evidence="4 7" id="KW-0067">ATP-binding</keyword>
<dbReference type="Proteomes" id="UP001519295">
    <property type="component" value="Unassembled WGS sequence"/>
</dbReference>
<dbReference type="Pfam" id="PF00005">
    <property type="entry name" value="ABC_tran"/>
    <property type="match status" value="2"/>
</dbReference>
<evidence type="ECO:0000259" key="6">
    <source>
        <dbReference type="PROSITE" id="PS50893"/>
    </source>
</evidence>
<proteinExistence type="inferred from homology"/>
<protein>
    <submittedName>
        <fullName evidence="7">Energy-coupling factor transport system ATP-binding protein</fullName>
        <ecNumber evidence="7">3.6.3.-</ecNumber>
    </submittedName>
</protein>